<sequence>MNFERLSSNIIAIIGEVLRNQQLINHLGWNGDNPSTQMINPALLAPRGTSERIFPYPFDTTFKDDVRTQLHIYYPQLKFENNGNAGRAAILFDIVVHKDIWLLTDKGEKIIRPYQIATLILDAFKDKNVEGLGEIHFISAEHTVVNEQFEGFRLVATTTEF</sequence>
<dbReference type="EMBL" id="VNJK01000006">
    <property type="protein sequence ID" value="TVX86075.1"/>
    <property type="molecule type" value="Genomic_DNA"/>
</dbReference>
<protein>
    <submittedName>
        <fullName evidence="1">Uncharacterized protein</fullName>
    </submittedName>
</protein>
<name>A0A559IEK1_9BACL</name>
<dbReference type="RefSeq" id="WP_144994885.1">
    <property type="nucleotide sequence ID" value="NZ_VNJK01000006.1"/>
</dbReference>
<evidence type="ECO:0000313" key="1">
    <source>
        <dbReference type="EMBL" id="TVX86075.1"/>
    </source>
</evidence>
<evidence type="ECO:0000313" key="2">
    <source>
        <dbReference type="Proteomes" id="UP000318102"/>
    </source>
</evidence>
<dbReference type="AlphaFoldDB" id="A0A559IEK1"/>
<gene>
    <name evidence="1" type="ORF">FPZ44_24355</name>
</gene>
<keyword evidence="2" id="KW-1185">Reference proteome</keyword>
<dbReference type="Proteomes" id="UP000318102">
    <property type="component" value="Unassembled WGS sequence"/>
</dbReference>
<dbReference type="OrthoDB" id="9823444at2"/>
<proteinExistence type="predicted"/>
<comment type="caution">
    <text evidence="1">The sequence shown here is derived from an EMBL/GenBank/DDBJ whole genome shotgun (WGS) entry which is preliminary data.</text>
</comment>
<reference evidence="1 2" key="1">
    <citation type="submission" date="2019-07" db="EMBL/GenBank/DDBJ databases">
        <authorList>
            <person name="Kim J."/>
        </authorList>
    </citation>
    <scope>NUCLEOTIDE SEQUENCE [LARGE SCALE GENOMIC DNA]</scope>
    <source>
        <strain evidence="1 2">N4</strain>
    </source>
</reference>
<accession>A0A559IEK1</accession>
<organism evidence="1 2">
    <name type="scientific">Paenibacillus agilis</name>
    <dbReference type="NCBI Taxonomy" id="3020863"/>
    <lineage>
        <taxon>Bacteria</taxon>
        <taxon>Bacillati</taxon>
        <taxon>Bacillota</taxon>
        <taxon>Bacilli</taxon>
        <taxon>Bacillales</taxon>
        <taxon>Paenibacillaceae</taxon>
        <taxon>Paenibacillus</taxon>
    </lineage>
</organism>